<protein>
    <recommendedName>
        <fullName evidence="8">EamA domain-containing protein</fullName>
    </recommendedName>
</protein>
<name>A0A212KCV0_9DELT</name>
<dbReference type="SUPFAM" id="SSF103481">
    <property type="entry name" value="Multidrug resistance efflux transporter EmrE"/>
    <property type="match status" value="1"/>
</dbReference>
<evidence type="ECO:0000256" key="2">
    <source>
        <dbReference type="ARBA" id="ARBA00022475"/>
    </source>
</evidence>
<keyword evidence="4 6" id="KW-1133">Transmembrane helix</keyword>
<dbReference type="GO" id="GO:0005886">
    <property type="term" value="C:plasma membrane"/>
    <property type="evidence" value="ECO:0007669"/>
    <property type="project" value="UniProtKB-SubCell"/>
</dbReference>
<evidence type="ECO:0000256" key="5">
    <source>
        <dbReference type="ARBA" id="ARBA00023136"/>
    </source>
</evidence>
<dbReference type="PANTHER" id="PTHR30561">
    <property type="entry name" value="SMR FAMILY PROTON-DEPENDENT DRUG EFFLUX TRANSPORTER SUGE"/>
    <property type="match status" value="1"/>
</dbReference>
<dbReference type="InterPro" id="IPR037185">
    <property type="entry name" value="EmrE-like"/>
</dbReference>
<comment type="subcellular location">
    <subcellularLocation>
        <location evidence="1">Cell membrane</location>
        <topology evidence="1">Multi-pass membrane protein</topology>
    </subcellularLocation>
</comment>
<feature type="transmembrane region" description="Helical" evidence="6">
    <location>
        <begin position="7"/>
        <end position="24"/>
    </location>
</feature>
<organism evidence="7">
    <name type="scientific">uncultured delta proteobacterium</name>
    <dbReference type="NCBI Taxonomy" id="34034"/>
    <lineage>
        <taxon>Bacteria</taxon>
        <taxon>Deltaproteobacteria</taxon>
        <taxon>environmental samples</taxon>
    </lineage>
</organism>
<evidence type="ECO:0000256" key="4">
    <source>
        <dbReference type="ARBA" id="ARBA00022989"/>
    </source>
</evidence>
<keyword evidence="5 6" id="KW-0472">Membrane</keyword>
<keyword evidence="3 6" id="KW-0812">Transmembrane</keyword>
<dbReference type="EMBL" id="FLUQ01000005">
    <property type="protein sequence ID" value="SBW09503.1"/>
    <property type="molecule type" value="Genomic_DNA"/>
</dbReference>
<dbReference type="InterPro" id="IPR000390">
    <property type="entry name" value="Small_drug/metabolite_transptr"/>
</dbReference>
<feature type="transmembrane region" description="Helical" evidence="6">
    <location>
        <begin position="105"/>
        <end position="122"/>
    </location>
</feature>
<dbReference type="AlphaFoldDB" id="A0A212KCV0"/>
<feature type="transmembrane region" description="Helical" evidence="6">
    <location>
        <begin position="80"/>
        <end position="99"/>
    </location>
</feature>
<gene>
    <name evidence="7" type="ORF">KL86DPRO_50190</name>
</gene>
<evidence type="ECO:0000313" key="7">
    <source>
        <dbReference type="EMBL" id="SBW09503.1"/>
    </source>
</evidence>
<evidence type="ECO:0000256" key="3">
    <source>
        <dbReference type="ARBA" id="ARBA00022692"/>
    </source>
</evidence>
<keyword evidence="2" id="KW-1003">Cell membrane</keyword>
<evidence type="ECO:0000256" key="6">
    <source>
        <dbReference type="SAM" id="Phobius"/>
    </source>
</evidence>
<dbReference type="Gene3D" id="1.10.3730.20">
    <property type="match status" value="1"/>
</dbReference>
<feature type="transmembrane region" description="Helical" evidence="6">
    <location>
        <begin position="44"/>
        <end position="68"/>
    </location>
</feature>
<evidence type="ECO:0008006" key="8">
    <source>
        <dbReference type="Google" id="ProtNLM"/>
    </source>
</evidence>
<evidence type="ECO:0000256" key="1">
    <source>
        <dbReference type="ARBA" id="ARBA00004651"/>
    </source>
</evidence>
<dbReference type="PANTHER" id="PTHR30561:SF9">
    <property type="entry name" value="4-AMINO-4-DEOXY-L-ARABINOSE-PHOSPHOUNDECAPRENOL FLIPPASE SUBUNIT ARNF-RELATED"/>
    <property type="match status" value="1"/>
</dbReference>
<sequence length="124" mass="13956">MIRAMDHLYIFAMLFFSVYSQIIIRWQVSLAGPLPESLEGKVMFVLRLLLSPWVITALAATFFSGISWMLAMTKFEISYAYPWASLNYVFMLTLGVLLFGEQFSLGKLAGTLLIVAGIIVVARH</sequence>
<proteinExistence type="predicted"/>
<reference evidence="7" key="1">
    <citation type="submission" date="2016-04" db="EMBL/GenBank/DDBJ databases">
        <authorList>
            <person name="Evans L.H."/>
            <person name="Alamgir A."/>
            <person name="Owens N."/>
            <person name="Weber N.D."/>
            <person name="Virtaneva K."/>
            <person name="Barbian K."/>
            <person name="Babar A."/>
            <person name="Rosenke K."/>
        </authorList>
    </citation>
    <scope>NUCLEOTIDE SEQUENCE</scope>
    <source>
        <strain evidence="7">86</strain>
    </source>
</reference>
<accession>A0A212KCV0</accession>
<dbReference type="GO" id="GO:0022857">
    <property type="term" value="F:transmembrane transporter activity"/>
    <property type="evidence" value="ECO:0007669"/>
    <property type="project" value="InterPro"/>
</dbReference>